<accession>A0A7E6FCB7</accession>
<evidence type="ECO:0000256" key="1">
    <source>
        <dbReference type="SAM" id="Phobius"/>
    </source>
</evidence>
<organism evidence="2 3">
    <name type="scientific">Octopus sinensis</name>
    <name type="common">East Asian common octopus</name>
    <dbReference type="NCBI Taxonomy" id="2607531"/>
    <lineage>
        <taxon>Eukaryota</taxon>
        <taxon>Metazoa</taxon>
        <taxon>Spiralia</taxon>
        <taxon>Lophotrochozoa</taxon>
        <taxon>Mollusca</taxon>
        <taxon>Cephalopoda</taxon>
        <taxon>Coleoidea</taxon>
        <taxon>Octopodiformes</taxon>
        <taxon>Octopoda</taxon>
        <taxon>Incirrata</taxon>
        <taxon>Octopodidae</taxon>
        <taxon>Octopus</taxon>
    </lineage>
</organism>
<evidence type="ECO:0000313" key="3">
    <source>
        <dbReference type="RefSeq" id="XP_036364985.1"/>
    </source>
</evidence>
<dbReference type="AlphaFoldDB" id="A0A7E6FCB7"/>
<proteinExistence type="predicted"/>
<evidence type="ECO:0000313" key="2">
    <source>
        <dbReference type="Proteomes" id="UP000515154"/>
    </source>
</evidence>
<keyword evidence="1" id="KW-1133">Transmembrane helix</keyword>
<dbReference type="RefSeq" id="XP_036364985.1">
    <property type="nucleotide sequence ID" value="XM_036509092.1"/>
</dbReference>
<keyword evidence="2" id="KW-1185">Reference proteome</keyword>
<name>A0A7E6FCB7_9MOLL</name>
<dbReference type="KEGG" id="osn:118766020"/>
<dbReference type="Proteomes" id="UP000515154">
    <property type="component" value="Linkage group LG14"/>
</dbReference>
<keyword evidence="1" id="KW-0812">Transmembrane</keyword>
<reference evidence="3" key="1">
    <citation type="submission" date="2025-08" db="UniProtKB">
        <authorList>
            <consortium name="RefSeq"/>
        </authorList>
    </citation>
    <scope>IDENTIFICATION</scope>
</reference>
<feature type="transmembrane region" description="Helical" evidence="1">
    <location>
        <begin position="16"/>
        <end position="39"/>
    </location>
</feature>
<sequence>MPTVHLEKNRTLDVPLLIILVVAAVIVSVVIVVSITLCIMKCSSGQSRSAKSTRKGVNRSAICNRIDQPLPCQSSSIPGTPVRYSSEMNNRNMPFVECKEDFYPLYESQIDWSNVGTLEKSPPTTILLPTRIKR</sequence>
<gene>
    <name evidence="3" type="primary">LOC118766020</name>
</gene>
<protein>
    <submittedName>
        <fullName evidence="3">Uncharacterized protein LOC118766020</fullName>
    </submittedName>
</protein>
<keyword evidence="1" id="KW-0472">Membrane</keyword>